<accession>A0AAV3XDB5</accession>
<dbReference type="AlphaFoldDB" id="A0AAV3XDB5"/>
<organism evidence="2 3">
    <name type="scientific">Microseira wollei NIES-4236</name>
    <dbReference type="NCBI Taxonomy" id="2530354"/>
    <lineage>
        <taxon>Bacteria</taxon>
        <taxon>Bacillati</taxon>
        <taxon>Cyanobacteriota</taxon>
        <taxon>Cyanophyceae</taxon>
        <taxon>Oscillatoriophycideae</taxon>
        <taxon>Aerosakkonematales</taxon>
        <taxon>Aerosakkonemataceae</taxon>
        <taxon>Microseira</taxon>
    </lineage>
</organism>
<dbReference type="Proteomes" id="UP001050975">
    <property type="component" value="Unassembled WGS sequence"/>
</dbReference>
<dbReference type="PANTHER" id="PTHR34107:SF2">
    <property type="entry name" value="SLL0888 PROTEIN"/>
    <property type="match status" value="1"/>
</dbReference>
<protein>
    <recommendedName>
        <fullName evidence="1">Putative restriction endonuclease domain-containing protein</fullName>
    </recommendedName>
</protein>
<evidence type="ECO:0000313" key="3">
    <source>
        <dbReference type="Proteomes" id="UP001050975"/>
    </source>
</evidence>
<gene>
    <name evidence="2" type="ORF">MiSe_57190</name>
</gene>
<keyword evidence="3" id="KW-1185">Reference proteome</keyword>
<dbReference type="PANTHER" id="PTHR34107">
    <property type="entry name" value="SLL0198 PROTEIN-RELATED"/>
    <property type="match status" value="1"/>
</dbReference>
<reference evidence="2" key="1">
    <citation type="submission" date="2019-10" db="EMBL/GenBank/DDBJ databases">
        <title>Draft genome sequece of Microseira wollei NIES-4236.</title>
        <authorList>
            <person name="Yamaguchi H."/>
            <person name="Suzuki S."/>
            <person name="Kawachi M."/>
        </authorList>
    </citation>
    <scope>NUCLEOTIDE SEQUENCE</scope>
    <source>
        <strain evidence="2">NIES-4236</strain>
    </source>
</reference>
<dbReference type="Gene3D" id="3.90.1570.10">
    <property type="entry name" value="tt1808, chain A"/>
    <property type="match status" value="1"/>
</dbReference>
<dbReference type="InterPro" id="IPR011335">
    <property type="entry name" value="Restrct_endonuc-II-like"/>
</dbReference>
<feature type="domain" description="Putative restriction endonuclease" evidence="1">
    <location>
        <begin position="13"/>
        <end position="195"/>
    </location>
</feature>
<dbReference type="RefSeq" id="WP_226587128.1">
    <property type="nucleotide sequence ID" value="NZ_BLAY01000103.1"/>
</dbReference>
<dbReference type="InterPro" id="IPR008538">
    <property type="entry name" value="Uma2"/>
</dbReference>
<comment type="caution">
    <text evidence="2">The sequence shown here is derived from an EMBL/GenBank/DDBJ whole genome shotgun (WGS) entry which is preliminary data.</text>
</comment>
<dbReference type="SUPFAM" id="SSF52980">
    <property type="entry name" value="Restriction endonuclease-like"/>
    <property type="match status" value="1"/>
</dbReference>
<dbReference type="Pfam" id="PF05685">
    <property type="entry name" value="Uma2"/>
    <property type="match status" value="1"/>
</dbReference>
<evidence type="ECO:0000259" key="1">
    <source>
        <dbReference type="Pfam" id="PF05685"/>
    </source>
</evidence>
<proteinExistence type="predicted"/>
<dbReference type="EMBL" id="BLAY01000103">
    <property type="protein sequence ID" value="GET40907.1"/>
    <property type="molecule type" value="Genomic_DNA"/>
</dbReference>
<evidence type="ECO:0000313" key="2">
    <source>
        <dbReference type="EMBL" id="GET40907.1"/>
    </source>
</evidence>
<dbReference type="InterPro" id="IPR012296">
    <property type="entry name" value="Nuclease_put_TT1808"/>
</dbReference>
<sequence>MITTTVKKLTFAEFLEQYPDGYGIFELVNGEIVRVEPTRAHKNVARFIVKSFDREIDRLGLDYIVDKDILIRTVTANGQEQGRNPDVSVVRASLWNSNVTAYGALIEPIQLAVEVNSTNWDDDYIDKLDEYQRLGIAEYWIVDYLAIASRNYLGNPKVPTVFVYQLIDGQYQAQAFKGNERIVSPTFPELEITVEQVVNSSQMGKL</sequence>
<name>A0AAV3XDB5_9CYAN</name>
<dbReference type="CDD" id="cd06260">
    <property type="entry name" value="DUF820-like"/>
    <property type="match status" value="1"/>
</dbReference>